<dbReference type="EMBL" id="PKSM01000001">
    <property type="protein sequence ID" value="POW23479.1"/>
    <property type="molecule type" value="Genomic_DNA"/>
</dbReference>
<sequence length="1746" mass="196781">MARLSKVNPFKHDTQNDKKRKSRHADRYVEERRTLDALMQGNYSAPIVDHQPPQAELDNNYSDGYNHSDGYEAHQELNSGDESTAQVDTNTVLSGWSSIPWNVTSTSNGIQSSQPRYPLLAPASSQLPEHVIGHRRPNPCQTIGTKPMSKLFTSYLWLREKTNNWTTESSFEDFTARFPVAYHLVCYRTRKRSSLPLLDPLRRISSEGHSRPLHFFFLEPNHRLPHSTPTLASLMSNTRSSGIPLLPLADPEALLRTAAAERRRKITALNANTSIHVPATSHPSTSFHTPNTSLPSTPPHRPFTPSLLLNAPMDDLTNAMNTPLPNDSDKQKVTDPPKATGSTGSKAGGSSSSKSNNKNAGADHYIELLAKLQHEAGLQQQEERRLLQEERRLNLAERQADRERIARLENTLFEVVTKSEEEKRERLSPAPKTDRLDLQKFRIADGPAYTGPSQAIEPFLKWINQLQIFFSTKNICHDDDKIYVAGGLIQNTNLLGFYASEGPSFIGKPWDSFKARLFEVALPQRWRTDLKSKLRKLSMGPTESFITFSGRARTLQTLINFDDAATTSPAPSHVSDFDLAEYVTLGINEELNAEIVKFALLEADPFSYPTFEKRVACFDEVTPRKTNQRAQRSSPTNHAPSNSPPDPVAWRTPRRPTDYKPPRAHGSSDPTAGKATHPPAGRPSFRSASLAAVTDSTNDSHTATDSQVVDVVDAIDEDDQVFIEAVAEDSAPPDLTPTDWATFKEIDDILADNVANVEEDEYVPTLSFTAPPPRPSDLRPIGRFTVRPCATQHTARISVATPSRMLFRRLNIPTLYSRLLPLSLPLSRRPTICCYQPKELTIPCLPDPNSNPPRISPMLYSPPDLTSRLLPPPSHQPRPPLTCYQQHKNNAAVYPPGLDPSLPHNLTASQFPPGLHPTSSFPNKCSHPIVTATDPPNPSVSIPTWGILPRPLPCSFSLAFFPWLFSLLISSSHCHPVSLPVYGGGDSYHLVCYRTRKRSSLPLLDPLRRISSEGHSRPLHRFCKCAQTAQRKVAWIDLVDLTGQQRVKFQYCDCMPRCVQVLANGFLASSPLEPSAAFSMRLLAYHNYAWHHSNVRMKPFAETQRVFSEERSEFLWNRNMTGPRDLGQCLTKAVWLYRELLVMGLDLVQATLRLTDTQKLAYGTCPACFGPSSGTGLYQLPSVLHRLILSLDGNFQLRHHKRAGRQSTPLVTPDIFVQPSELEGVKEYITQQERLNKITKKADKCADSHKAGNDNRNETTWKACDDTGVMGSCCRHDSVVFLANIHGTGENRALPLTILKRFLASVGEDRPVGVLYDLGCSLDKYIDLRKIWPESRHRVKFGTSVFHAYVHEWPCQVKYNPRYQQGWGLSDGESLERLWSSLSPLVSPLRYATRNNRLAALSHRCRYRNQQSNIKLAAWLRKKFEQALVRRDLEKTVISELVQTTNPNTPGQSKYTIAFFRSQWDDQVRVALEKNDTDDHQKRMNEFLDNEEVLESYRARMARGEWPTTLAKSNEMFQAIEERGKAQRALAASLGTDYAALRGQCQSEARMARGEWPTTLAKSNEMFQAIKERGKAQRALAASLGTDYAALRGQCQSELSLLTLLWKAKSDLYALAVTVRDSRRRLWEPSIAERIPWRERLNFSTNADEPTCRRLTHPDFCYPRNQDLTLAEFRAMDLTDPLWNDNHFYHARAPWALDPNELDRSITWACEYRTSLTSAIRHIDLEAEEPVNPDNEFAAILPASHQ</sequence>
<evidence type="ECO:0000313" key="5">
    <source>
        <dbReference type="Proteomes" id="UP000238274"/>
    </source>
</evidence>
<organism evidence="4 5">
    <name type="scientific">Puccinia striiformis</name>
    <dbReference type="NCBI Taxonomy" id="27350"/>
    <lineage>
        <taxon>Eukaryota</taxon>
        <taxon>Fungi</taxon>
        <taxon>Dikarya</taxon>
        <taxon>Basidiomycota</taxon>
        <taxon>Pucciniomycotina</taxon>
        <taxon>Pucciniomycetes</taxon>
        <taxon>Pucciniales</taxon>
        <taxon>Pucciniaceae</taxon>
        <taxon>Puccinia</taxon>
    </lineage>
</organism>
<dbReference type="InterPro" id="IPR041320">
    <property type="entry name" value="CxC1"/>
</dbReference>
<dbReference type="VEuPathDB" id="FungiDB:PSTT_12538"/>
<evidence type="ECO:0000256" key="2">
    <source>
        <dbReference type="SAM" id="MobiDB-lite"/>
    </source>
</evidence>
<feature type="domain" description="CxC1-like cysteine cluster associated with KDZ transposases" evidence="3">
    <location>
        <begin position="1020"/>
        <end position="1113"/>
    </location>
</feature>
<feature type="compositionally biased region" description="Polar residues" evidence="2">
    <location>
        <begin position="624"/>
        <end position="641"/>
    </location>
</feature>
<feature type="region of interest" description="Disordered" evidence="2">
    <location>
        <begin position="271"/>
        <end position="359"/>
    </location>
</feature>
<reference evidence="5" key="3">
    <citation type="journal article" date="2018" name="Mol. Plant Microbe Interact.">
        <title>Genome sequence resources for the wheat stripe rust pathogen (Puccinia striiformis f. sp. tritici) and the barley stripe rust pathogen (Puccinia striiformis f. sp. hordei).</title>
        <authorList>
            <person name="Xia C."/>
            <person name="Wang M."/>
            <person name="Yin C."/>
            <person name="Cornejo O.E."/>
            <person name="Hulbert S.H."/>
            <person name="Chen X."/>
        </authorList>
    </citation>
    <scope>NUCLEOTIDE SEQUENCE [LARGE SCALE GENOMIC DNA]</scope>
    <source>
        <strain evidence="5">93TX-2</strain>
    </source>
</reference>
<feature type="region of interest" description="Disordered" evidence="2">
    <location>
        <begin position="622"/>
        <end position="685"/>
    </location>
</feature>
<dbReference type="Pfam" id="PF18758">
    <property type="entry name" value="KDZ"/>
    <property type="match status" value="1"/>
</dbReference>
<reference evidence="5" key="2">
    <citation type="journal article" date="2018" name="BMC Genomics">
        <title>Genomic insights into host adaptation between the wheat stripe rust pathogen (Puccinia striiformis f. sp. tritici) and the barley stripe rust pathogen (Puccinia striiformis f. sp. hordei).</title>
        <authorList>
            <person name="Xia C."/>
            <person name="Wang M."/>
            <person name="Yin C."/>
            <person name="Cornejo O.E."/>
            <person name="Hulbert S.H."/>
            <person name="Chen X."/>
        </authorList>
    </citation>
    <scope>NUCLEOTIDE SEQUENCE [LARGE SCALE GENOMIC DNA]</scope>
    <source>
        <strain evidence="5">93TX-2</strain>
    </source>
</reference>
<dbReference type="VEuPathDB" id="FungiDB:PSTT_11450"/>
<comment type="caution">
    <text evidence="4">The sequence shown here is derived from an EMBL/GenBank/DDBJ whole genome shotgun (WGS) entry which is preliminary data.</text>
</comment>
<dbReference type="VEuPathDB" id="FungiDB:PSTT_05402"/>
<feature type="compositionally biased region" description="Polar residues" evidence="2">
    <location>
        <begin position="271"/>
        <end position="295"/>
    </location>
</feature>
<feature type="compositionally biased region" description="Low complexity" evidence="2">
    <location>
        <begin position="338"/>
        <end position="359"/>
    </location>
</feature>
<dbReference type="InterPro" id="IPR040521">
    <property type="entry name" value="KDZ"/>
</dbReference>
<reference evidence="4 5" key="1">
    <citation type="submission" date="2017-12" db="EMBL/GenBank/DDBJ databases">
        <title>Gene loss provides genomic basis for host adaptation in cereal stripe rust fungi.</title>
        <authorList>
            <person name="Xia C."/>
        </authorList>
    </citation>
    <scope>NUCLEOTIDE SEQUENCE [LARGE SCALE GENOMIC DNA]</scope>
    <source>
        <strain evidence="4 5">93TX-2</strain>
    </source>
</reference>
<accession>A0A2S4WNY7</accession>
<feature type="region of interest" description="Disordered" evidence="2">
    <location>
        <begin position="1"/>
        <end position="27"/>
    </location>
</feature>
<dbReference type="PANTHER" id="PTHR33096:SF1">
    <property type="entry name" value="CXC1-LIKE CYSTEINE CLUSTER ASSOCIATED WITH KDZ TRANSPOSASES DOMAIN-CONTAINING PROTEIN"/>
    <property type="match status" value="1"/>
</dbReference>
<proteinExistence type="predicted"/>
<dbReference type="Proteomes" id="UP000238274">
    <property type="component" value="Unassembled WGS sequence"/>
</dbReference>
<dbReference type="PANTHER" id="PTHR33096">
    <property type="entry name" value="CXC2 DOMAIN-CONTAINING PROTEIN"/>
    <property type="match status" value="1"/>
</dbReference>
<dbReference type="Pfam" id="PF18802">
    <property type="entry name" value="CxC1"/>
    <property type="match status" value="1"/>
</dbReference>
<evidence type="ECO:0000259" key="3">
    <source>
        <dbReference type="Pfam" id="PF18802"/>
    </source>
</evidence>
<feature type="coiled-coil region" evidence="1">
    <location>
        <begin position="369"/>
        <end position="406"/>
    </location>
</feature>
<evidence type="ECO:0000256" key="1">
    <source>
        <dbReference type="SAM" id="Coils"/>
    </source>
</evidence>
<keyword evidence="5" id="KW-1185">Reference proteome</keyword>
<keyword evidence="1" id="KW-0175">Coiled coil</keyword>
<dbReference type="VEuPathDB" id="FungiDB:PSHT_00016"/>
<protein>
    <recommendedName>
        <fullName evidence="3">CxC1-like cysteine cluster associated with KDZ transposases domain-containing protein</fullName>
    </recommendedName>
</protein>
<gene>
    <name evidence="4" type="ORF">PSHT_00016</name>
</gene>
<evidence type="ECO:0000313" key="4">
    <source>
        <dbReference type="EMBL" id="POW23479.1"/>
    </source>
</evidence>
<name>A0A2S4WNY7_9BASI</name>